<reference evidence="3 4" key="1">
    <citation type="submission" date="2016-04" db="EMBL/GenBank/DDBJ databases">
        <title>Genome sequence of Methanobrevibacter cuticularis DSM 11139.</title>
        <authorList>
            <person name="Poehlein A."/>
            <person name="Seedorf H."/>
            <person name="Daniel R."/>
        </authorList>
    </citation>
    <scope>NUCLEOTIDE SEQUENCE [LARGE SCALE GENOMIC DNA]</scope>
    <source>
        <strain evidence="3 4">DSM 11139</strain>
    </source>
</reference>
<feature type="transmembrane region" description="Helical" evidence="2">
    <location>
        <begin position="398"/>
        <end position="419"/>
    </location>
</feature>
<protein>
    <submittedName>
        <fullName evidence="3">Multidrug export protein MepA</fullName>
    </submittedName>
</protein>
<evidence type="ECO:0000313" key="3">
    <source>
        <dbReference type="EMBL" id="KZX14626.1"/>
    </source>
</evidence>
<comment type="caution">
    <text evidence="3">The sequence shown here is derived from an EMBL/GenBank/DDBJ whole genome shotgun (WGS) entry which is preliminary data.</text>
</comment>
<keyword evidence="2" id="KW-0472">Membrane</keyword>
<proteinExistence type="predicted"/>
<evidence type="ECO:0000256" key="1">
    <source>
        <dbReference type="ARBA" id="ARBA00022448"/>
    </source>
</evidence>
<feature type="transmembrane region" description="Helical" evidence="2">
    <location>
        <begin position="177"/>
        <end position="196"/>
    </location>
</feature>
<accession>A0A166CL91</accession>
<keyword evidence="4" id="KW-1185">Reference proteome</keyword>
<keyword evidence="2" id="KW-1133">Transmembrane helix</keyword>
<keyword evidence="1" id="KW-0813">Transport</keyword>
<dbReference type="EMBL" id="LWMW01000158">
    <property type="protein sequence ID" value="KZX14626.1"/>
    <property type="molecule type" value="Genomic_DNA"/>
</dbReference>
<dbReference type="InterPro" id="IPR002528">
    <property type="entry name" value="MATE_fam"/>
</dbReference>
<dbReference type="PANTHER" id="PTHR43298">
    <property type="entry name" value="MULTIDRUG RESISTANCE PROTEIN NORM-RELATED"/>
    <property type="match status" value="1"/>
</dbReference>
<dbReference type="PATRIC" id="fig|47311.3.peg.2200"/>
<feature type="transmembrane region" description="Helical" evidence="2">
    <location>
        <begin position="244"/>
        <end position="272"/>
    </location>
</feature>
<feature type="transmembrane region" description="Helical" evidence="2">
    <location>
        <begin position="202"/>
        <end position="223"/>
    </location>
</feature>
<feature type="transmembrane region" description="Helical" evidence="2">
    <location>
        <begin position="100"/>
        <end position="124"/>
    </location>
</feature>
<dbReference type="GO" id="GO:0005886">
    <property type="term" value="C:plasma membrane"/>
    <property type="evidence" value="ECO:0007669"/>
    <property type="project" value="TreeGrafter"/>
</dbReference>
<dbReference type="GO" id="GO:0015297">
    <property type="term" value="F:antiporter activity"/>
    <property type="evidence" value="ECO:0007669"/>
    <property type="project" value="InterPro"/>
</dbReference>
<name>A0A166CL91_9EURY</name>
<sequence>MGIFYNKGKNMFERNFKLTYAKYKEFFLPTLLITASINVTSVIDSIIIGNLIGSNALAATVLCIPIMTIITCLEMILGFGGSTLAVISKAEHKFLRSKQIFTISILSLLIIGLFMAIFGNIFLIDISNVLTQGNQSLSYLVSDYLGFIFLGTPLMLISLGISYFIRAEGKPKTATMVFIIANIVNVIMDIVFIEYFNMGIAGGSLATFVGYCFGMILVIRYLISKDRITKFTTNLQNKFNILKSIIILGLSPASGQIFMFLKILIINSLVLITLGSSGAVAMATCFDVLLLISILIAGICETFSPIVAVLYTEKDNNAVKFVMKHSFKIAIAFTTIFTLIIILVPNLIVQIYGITGSENIDITINALRIFSISFIGTAITFIMLFYTQAIEQNKLSFLISIFEGLLILIPVAYILSNFIGGNGIWISFTIAEIVTIFVILISVKIISLKSKGRFKGFLLLEQNNDLEILDITIKGHVDEVINLSKKIIDFSNKKGLNEKTAMYLGLAIEEILVNIINYNNNQYNLINNNTMINNKLNNKNENLDFIDILIKIGKKEVILSFKDSGIEYDPTIQSDNIQEFDNITVLKKISDKISYSRVLGLNNTIINIKILDLN</sequence>
<gene>
    <name evidence="3" type="primary">mepA_7</name>
    <name evidence="3" type="ORF">MBCUT_20160</name>
</gene>
<dbReference type="PANTHER" id="PTHR43298:SF2">
    <property type="entry name" value="FMN_FAD EXPORTER YEEO-RELATED"/>
    <property type="match status" value="1"/>
</dbReference>
<dbReference type="STRING" id="47311.MBCUT_20160"/>
<dbReference type="InterPro" id="IPR050222">
    <property type="entry name" value="MATE_MdtK"/>
</dbReference>
<dbReference type="Proteomes" id="UP000077275">
    <property type="component" value="Unassembled WGS sequence"/>
</dbReference>
<organism evidence="3 4">
    <name type="scientific">Methanobrevibacter cuticularis</name>
    <dbReference type="NCBI Taxonomy" id="47311"/>
    <lineage>
        <taxon>Archaea</taxon>
        <taxon>Methanobacteriati</taxon>
        <taxon>Methanobacteriota</taxon>
        <taxon>Methanomada group</taxon>
        <taxon>Methanobacteria</taxon>
        <taxon>Methanobacteriales</taxon>
        <taxon>Methanobacteriaceae</taxon>
        <taxon>Methanobrevibacter</taxon>
    </lineage>
</organism>
<feature type="transmembrane region" description="Helical" evidence="2">
    <location>
        <begin position="58"/>
        <end position="88"/>
    </location>
</feature>
<keyword evidence="2" id="KW-0812">Transmembrane</keyword>
<dbReference type="Pfam" id="PF01554">
    <property type="entry name" value="MatE"/>
    <property type="match status" value="1"/>
</dbReference>
<dbReference type="AlphaFoldDB" id="A0A166CL91"/>
<feature type="transmembrane region" description="Helical" evidence="2">
    <location>
        <begin position="366"/>
        <end position="386"/>
    </location>
</feature>
<feature type="transmembrane region" description="Helical" evidence="2">
    <location>
        <begin position="26"/>
        <end position="52"/>
    </location>
</feature>
<feature type="transmembrane region" description="Helical" evidence="2">
    <location>
        <begin position="278"/>
        <end position="311"/>
    </location>
</feature>
<dbReference type="GO" id="GO:0042910">
    <property type="term" value="F:xenobiotic transmembrane transporter activity"/>
    <property type="evidence" value="ECO:0007669"/>
    <property type="project" value="InterPro"/>
</dbReference>
<feature type="transmembrane region" description="Helical" evidence="2">
    <location>
        <begin position="144"/>
        <end position="165"/>
    </location>
</feature>
<feature type="transmembrane region" description="Helical" evidence="2">
    <location>
        <begin position="425"/>
        <end position="446"/>
    </location>
</feature>
<evidence type="ECO:0000313" key="4">
    <source>
        <dbReference type="Proteomes" id="UP000077275"/>
    </source>
</evidence>
<feature type="transmembrane region" description="Helical" evidence="2">
    <location>
        <begin position="331"/>
        <end position="354"/>
    </location>
</feature>
<evidence type="ECO:0000256" key="2">
    <source>
        <dbReference type="SAM" id="Phobius"/>
    </source>
</evidence>